<dbReference type="GO" id="GO:0003676">
    <property type="term" value="F:nucleic acid binding"/>
    <property type="evidence" value="ECO:0007669"/>
    <property type="project" value="InterPro"/>
</dbReference>
<dbReference type="Gene3D" id="3.30.420.10">
    <property type="entry name" value="Ribonuclease H-like superfamily/Ribonuclease H"/>
    <property type="match status" value="1"/>
</dbReference>
<dbReference type="Pfam" id="PF00385">
    <property type="entry name" value="Chromo"/>
    <property type="match status" value="1"/>
</dbReference>
<dbReference type="PANTHER" id="PTHR22812">
    <property type="entry name" value="CHROMOBOX PROTEIN"/>
    <property type="match status" value="1"/>
</dbReference>
<protein>
    <submittedName>
        <fullName evidence="5">Chromo domain-containing protein</fullName>
    </submittedName>
</protein>
<dbReference type="CDD" id="cd00024">
    <property type="entry name" value="CD_CSD"/>
    <property type="match status" value="1"/>
</dbReference>
<dbReference type="PROSITE" id="PS50013">
    <property type="entry name" value="CHROMO_2"/>
    <property type="match status" value="1"/>
</dbReference>
<dbReference type="InterPro" id="IPR051219">
    <property type="entry name" value="Heterochromatin_chromo-domain"/>
</dbReference>
<dbReference type="GO" id="GO:0005634">
    <property type="term" value="C:nucleus"/>
    <property type="evidence" value="ECO:0007669"/>
    <property type="project" value="UniProtKB-SubCell"/>
</dbReference>
<feature type="domain" description="Chromo" evidence="4">
    <location>
        <begin position="190"/>
        <end position="249"/>
    </location>
</feature>
<dbReference type="InterPro" id="IPR036397">
    <property type="entry name" value="RNaseH_sf"/>
</dbReference>
<dbReference type="SMART" id="SM00298">
    <property type="entry name" value="CHROMO"/>
    <property type="match status" value="1"/>
</dbReference>
<dbReference type="GO" id="GO:0006338">
    <property type="term" value="P:chromatin remodeling"/>
    <property type="evidence" value="ECO:0007669"/>
    <property type="project" value="UniProtKB-ARBA"/>
</dbReference>
<feature type="region of interest" description="Disordered" evidence="3">
    <location>
        <begin position="240"/>
        <end position="340"/>
    </location>
</feature>
<evidence type="ECO:0000256" key="1">
    <source>
        <dbReference type="ARBA" id="ARBA00004123"/>
    </source>
</evidence>
<dbReference type="AlphaFoldDB" id="A0A9P3LMX8"/>
<dbReference type="Pfam" id="PF24626">
    <property type="entry name" value="SH3_Tf2-1"/>
    <property type="match status" value="1"/>
</dbReference>
<feature type="compositionally biased region" description="Basic and acidic residues" evidence="3">
    <location>
        <begin position="318"/>
        <end position="329"/>
    </location>
</feature>
<dbReference type="Gene3D" id="2.40.50.40">
    <property type="match status" value="1"/>
</dbReference>
<name>A0A9P3LMX8_9APHY</name>
<organism evidence="5 6">
    <name type="scientific">Phanerochaete sordida</name>
    <dbReference type="NCBI Taxonomy" id="48140"/>
    <lineage>
        <taxon>Eukaryota</taxon>
        <taxon>Fungi</taxon>
        <taxon>Dikarya</taxon>
        <taxon>Basidiomycota</taxon>
        <taxon>Agaricomycotina</taxon>
        <taxon>Agaricomycetes</taxon>
        <taxon>Polyporales</taxon>
        <taxon>Phanerochaetaceae</taxon>
        <taxon>Phanerochaete</taxon>
    </lineage>
</organism>
<comment type="caution">
    <text evidence="5">The sequence shown here is derived from an EMBL/GenBank/DDBJ whole genome shotgun (WGS) entry which is preliminary data.</text>
</comment>
<dbReference type="EMBL" id="BPQB01000256">
    <property type="protein sequence ID" value="GJF00947.1"/>
    <property type="molecule type" value="Genomic_DNA"/>
</dbReference>
<dbReference type="SUPFAM" id="SSF54160">
    <property type="entry name" value="Chromo domain-like"/>
    <property type="match status" value="1"/>
</dbReference>
<reference evidence="5 6" key="1">
    <citation type="submission" date="2021-08" db="EMBL/GenBank/DDBJ databases">
        <title>Draft Genome Sequence of Phanerochaete sordida strain YK-624.</title>
        <authorList>
            <person name="Mori T."/>
            <person name="Dohra H."/>
            <person name="Suzuki T."/>
            <person name="Kawagishi H."/>
            <person name="Hirai H."/>
        </authorList>
    </citation>
    <scope>NUCLEOTIDE SEQUENCE [LARGE SCALE GENOMIC DNA]</scope>
    <source>
        <strain evidence="5 6">YK-624</strain>
    </source>
</reference>
<accession>A0A9P3LMX8</accession>
<proteinExistence type="predicted"/>
<keyword evidence="2" id="KW-0539">Nucleus</keyword>
<evidence type="ECO:0000256" key="2">
    <source>
        <dbReference type="ARBA" id="ARBA00023242"/>
    </source>
</evidence>
<evidence type="ECO:0000259" key="4">
    <source>
        <dbReference type="PROSITE" id="PS50013"/>
    </source>
</evidence>
<dbReference type="InterPro" id="IPR000953">
    <property type="entry name" value="Chromo/chromo_shadow_dom"/>
</dbReference>
<dbReference type="InterPro" id="IPR016197">
    <property type="entry name" value="Chromo-like_dom_sf"/>
</dbReference>
<dbReference type="OrthoDB" id="3253957at2759"/>
<sequence>MNREIESYLRIFCSNHPHDWADYLVNMEFAFNNREHSATHHSPFFLMYGSHPIALPTQFVKSKVPSIQEWLRKRQRAQEEAGAALEYAMAQMATRVCRHFQPFKEGQKVWLEMTHHDDGYPFRKLAPKRHGPFKIAKVLSKLVYKLALPKTTKIHPVVHASLLSPYHETPQHGKNYLDPTPDLIDGHEEHEVEAILADRPWGNGRRYLIRWKDQPTAENSWEPESHLTNAKEILEEYKARHPAKGKRQQTSPTDLATHTPCPTFAPSGSRTSTNAKRPGASSTTPATSSSEATSSSSTTTYATTLPASSSPTKSTKPSVEKRGRADGGWRSRRQTREAFTFNSVQYDGAKIDK</sequence>
<dbReference type="InterPro" id="IPR056924">
    <property type="entry name" value="SH3_Tf2-1"/>
</dbReference>
<feature type="compositionally biased region" description="Polar residues" evidence="3">
    <location>
        <begin position="266"/>
        <end position="275"/>
    </location>
</feature>
<comment type="subcellular location">
    <subcellularLocation>
        <location evidence="1">Nucleus</location>
    </subcellularLocation>
</comment>
<keyword evidence="6" id="KW-1185">Reference proteome</keyword>
<feature type="compositionally biased region" description="Low complexity" evidence="3">
    <location>
        <begin position="280"/>
        <end position="317"/>
    </location>
</feature>
<dbReference type="InterPro" id="IPR023780">
    <property type="entry name" value="Chromo_domain"/>
</dbReference>
<evidence type="ECO:0000313" key="5">
    <source>
        <dbReference type="EMBL" id="GJF00947.1"/>
    </source>
</evidence>
<dbReference type="Proteomes" id="UP000703269">
    <property type="component" value="Unassembled WGS sequence"/>
</dbReference>
<evidence type="ECO:0000256" key="3">
    <source>
        <dbReference type="SAM" id="MobiDB-lite"/>
    </source>
</evidence>
<gene>
    <name evidence="5" type="ORF">PsYK624_172510</name>
</gene>
<evidence type="ECO:0000313" key="6">
    <source>
        <dbReference type="Proteomes" id="UP000703269"/>
    </source>
</evidence>